<name>A0AA35R3L6_GEOBA</name>
<sequence length="98" mass="10748">MFGVCHSPATETWQRELSRYCGGLARRLVFSSVQRLTVCFLALSSAGPSMIAILYSLTQMKEECDSQTPHSGVLLKIAAGRLDYECLTALSDEGDETQ</sequence>
<evidence type="ECO:0000313" key="1">
    <source>
        <dbReference type="EMBL" id="CAI8002915.1"/>
    </source>
</evidence>
<comment type="caution">
    <text evidence="1">The sequence shown here is derived from an EMBL/GenBank/DDBJ whole genome shotgun (WGS) entry which is preliminary data.</text>
</comment>
<dbReference type="EMBL" id="CASHTH010000498">
    <property type="protein sequence ID" value="CAI8002915.1"/>
    <property type="molecule type" value="Genomic_DNA"/>
</dbReference>
<organism evidence="1 2">
    <name type="scientific">Geodia barretti</name>
    <name type="common">Barrett's horny sponge</name>
    <dbReference type="NCBI Taxonomy" id="519541"/>
    <lineage>
        <taxon>Eukaryota</taxon>
        <taxon>Metazoa</taxon>
        <taxon>Porifera</taxon>
        <taxon>Demospongiae</taxon>
        <taxon>Heteroscleromorpha</taxon>
        <taxon>Tetractinellida</taxon>
        <taxon>Astrophorina</taxon>
        <taxon>Geodiidae</taxon>
        <taxon>Geodia</taxon>
    </lineage>
</organism>
<protein>
    <submittedName>
        <fullName evidence="1">Uncharacterized protein</fullName>
    </submittedName>
</protein>
<proteinExistence type="predicted"/>
<evidence type="ECO:0000313" key="2">
    <source>
        <dbReference type="Proteomes" id="UP001174909"/>
    </source>
</evidence>
<dbReference type="Proteomes" id="UP001174909">
    <property type="component" value="Unassembled WGS sequence"/>
</dbReference>
<reference evidence="1" key="1">
    <citation type="submission" date="2023-03" db="EMBL/GenBank/DDBJ databases">
        <authorList>
            <person name="Steffen K."/>
            <person name="Cardenas P."/>
        </authorList>
    </citation>
    <scope>NUCLEOTIDE SEQUENCE</scope>
</reference>
<keyword evidence="2" id="KW-1185">Reference proteome</keyword>
<accession>A0AA35R3L6</accession>
<gene>
    <name evidence="1" type="ORF">GBAR_LOCUS3508</name>
</gene>
<dbReference type="AlphaFoldDB" id="A0AA35R3L6"/>